<proteinExistence type="predicted"/>
<evidence type="ECO:0000313" key="1">
    <source>
        <dbReference type="EMBL" id="PWN48164.1"/>
    </source>
</evidence>
<evidence type="ECO:0000313" key="2">
    <source>
        <dbReference type="Proteomes" id="UP000245626"/>
    </source>
</evidence>
<reference evidence="1 2" key="1">
    <citation type="journal article" date="2018" name="Mol. Biol. Evol.">
        <title>Broad Genomic Sampling Reveals a Smut Pathogenic Ancestry of the Fungal Clade Ustilaginomycotina.</title>
        <authorList>
            <person name="Kijpornyongpan T."/>
            <person name="Mondo S.J."/>
            <person name="Barry K."/>
            <person name="Sandor L."/>
            <person name="Lee J."/>
            <person name="Lipzen A."/>
            <person name="Pangilinan J."/>
            <person name="LaButti K."/>
            <person name="Hainaut M."/>
            <person name="Henrissat B."/>
            <person name="Grigoriev I.V."/>
            <person name="Spatafora J.W."/>
            <person name="Aime M.C."/>
        </authorList>
    </citation>
    <scope>NUCLEOTIDE SEQUENCE [LARGE SCALE GENOMIC DNA]</scope>
    <source>
        <strain evidence="1 2">SA 807</strain>
    </source>
</reference>
<sequence length="963" mass="107402">MPIFRSVRTSPSYLYLKAYLLASLVSLFQAAPVSSRLPPIHARHRLSNSSGRLSAAAKRSHSASPTLQPSLASLSLSPATASFPRPSTNEKSRLENGAKDGTTGSLEKESQVGRVVKRWCERIKDLSQVRKLLEKDYRDLTTYPELEWDAQVRRSSSLHPLEKDFIEKRKRMISSLGQDSLSQFLQLPKGEKVHPDDVPMIAIGGSGGGYRATFGFLGFLSACKDSGLWSCTTWVSGVSGSCWTLIGYYTISNLSFQKLIAHYMSMAKEGFHPLSVQALDTIARTKRGVYFLLGPLLKKAFGGSVGLGVMDLYATMTTCYQLLPRSGNKARLSRATFQFSRVWDRAGIDEGLQPLPILSAVRVSPPGSETVPGEGSEVGRVADRAPSETYPAAGFGCSDLEGKKGDGQGEKEIMEGEITTKGYFQWFEISPLEVGSESAKAWIPTWSFGRNFLSGRSLNRSPEHPLSLILGQCTSAPAGPLTGYISAMLASLPRGTIMSKLLLHMNNFVRMKRWERRWGNPIRAADEPNPFYGLNDRNERASIVGVGVDIIHLKRLDQLVERHSKRKARGSLLGGEEEPQADTHAAAALPSLNHLARRILCQVELEEWEELMRSFHADLSQKLRIEGDKTKIEERLSELKRFLAVRWSAKEAAYKAFYPHVVLTWKDLCVSKRDVVNVDGDGQEGKGEEQDDPTPSNRASDKGGRIHPMRNWIPEQPRMHLSISHDGEYVVSNVLVENKGRRIGRAQLHHQRLVEERDEIESSSGDELKAYLRRGKNPLSVIKGWETNGRIKLMDSGMSNNLPNHILARKSRKADILISLDASSDVKKGSALKRLFNFSNELGILLRPRTNVVHNPYARVMECERKGVGGGGFKIVYCPLLPSRSRPDFDPTTSDFSTSYNLVWTPGEVETLVETSVENFRSEALSTIREVVRQVYVEKRDKRLKRERSRLVPLALEKRHASP</sequence>
<organism evidence="1 2">
    <name type="scientific">Violaceomyces palustris</name>
    <dbReference type="NCBI Taxonomy" id="1673888"/>
    <lineage>
        <taxon>Eukaryota</taxon>
        <taxon>Fungi</taxon>
        <taxon>Dikarya</taxon>
        <taxon>Basidiomycota</taxon>
        <taxon>Ustilaginomycotina</taxon>
        <taxon>Ustilaginomycetes</taxon>
        <taxon>Violaceomycetales</taxon>
        <taxon>Violaceomycetaceae</taxon>
        <taxon>Violaceomyces</taxon>
    </lineage>
</organism>
<accession>A0ACD0NQS6</accession>
<protein>
    <submittedName>
        <fullName evidence="1">FabD/lysophospholipase-like protein</fullName>
    </submittedName>
</protein>
<gene>
    <name evidence="1" type="ORF">IE53DRAFT_319905</name>
</gene>
<dbReference type="Proteomes" id="UP000245626">
    <property type="component" value="Unassembled WGS sequence"/>
</dbReference>
<name>A0ACD0NQS6_9BASI</name>
<keyword evidence="2" id="KW-1185">Reference proteome</keyword>
<dbReference type="EMBL" id="KZ820256">
    <property type="protein sequence ID" value="PWN48164.1"/>
    <property type="molecule type" value="Genomic_DNA"/>
</dbReference>